<dbReference type="Proteomes" id="UP001430065">
    <property type="component" value="Unassembled WGS sequence"/>
</dbReference>
<keyword evidence="6" id="KW-1185">Reference proteome</keyword>
<dbReference type="InterPro" id="IPR049180">
    <property type="entry name" value="MdcG_C"/>
</dbReference>
<dbReference type="Pfam" id="PF10620">
    <property type="entry name" value="MdcG"/>
    <property type="match status" value="1"/>
</dbReference>
<evidence type="ECO:0000313" key="5">
    <source>
        <dbReference type="EMBL" id="MBM7122162.1"/>
    </source>
</evidence>
<evidence type="ECO:0000256" key="2">
    <source>
        <dbReference type="ARBA" id="ARBA00022695"/>
    </source>
</evidence>
<evidence type="ECO:0000313" key="6">
    <source>
        <dbReference type="Proteomes" id="UP001430065"/>
    </source>
</evidence>
<protein>
    <submittedName>
        <fullName evidence="5">Malonate decarboxylase holo-[acyl-carrier-protein] synthase</fullName>
    </submittedName>
</protein>
<organism evidence="5 6">
    <name type="scientific">Dyella kyungheensis</name>
    <dbReference type="NCBI Taxonomy" id="1242174"/>
    <lineage>
        <taxon>Bacteria</taxon>
        <taxon>Pseudomonadati</taxon>
        <taxon>Pseudomonadota</taxon>
        <taxon>Gammaproteobacteria</taxon>
        <taxon>Lysobacterales</taxon>
        <taxon>Rhodanobacteraceae</taxon>
        <taxon>Dyella</taxon>
    </lineage>
</organism>
<proteinExistence type="predicted"/>
<accession>A0ABS2JT08</accession>
<evidence type="ECO:0000259" key="4">
    <source>
        <dbReference type="Pfam" id="PF20866"/>
    </source>
</evidence>
<dbReference type="InterPro" id="IPR017557">
    <property type="entry name" value="Holo-ACP_synthase"/>
</dbReference>
<feature type="domain" description="Phosphoribosyl-dephospho-CoA transferase MdcG N-terminal" evidence="4">
    <location>
        <begin position="13"/>
        <end position="92"/>
    </location>
</feature>
<dbReference type="InterPro" id="IPR048903">
    <property type="entry name" value="MdcG_N"/>
</dbReference>
<comment type="caution">
    <text evidence="5">The sequence shown here is derived from an EMBL/GenBank/DDBJ whole genome shotgun (WGS) entry which is preliminary data.</text>
</comment>
<dbReference type="NCBIfam" id="TIGR03135">
    <property type="entry name" value="malonate_mdcG"/>
    <property type="match status" value="1"/>
</dbReference>
<name>A0ABS2JT08_9GAMM</name>
<keyword evidence="1" id="KW-0808">Transferase</keyword>
<dbReference type="Pfam" id="PF20866">
    <property type="entry name" value="MdcG_N"/>
    <property type="match status" value="1"/>
</dbReference>
<evidence type="ECO:0000259" key="3">
    <source>
        <dbReference type="Pfam" id="PF10620"/>
    </source>
</evidence>
<feature type="domain" description="Phosphoribosyl-dephospho-CoA transferase MdcG C-terminal" evidence="3">
    <location>
        <begin position="97"/>
        <end position="216"/>
    </location>
</feature>
<dbReference type="EMBL" id="JADIKC010000005">
    <property type="protein sequence ID" value="MBM7122162.1"/>
    <property type="molecule type" value="Genomic_DNA"/>
</dbReference>
<dbReference type="RefSeq" id="WP_204636592.1">
    <property type="nucleotide sequence ID" value="NZ_JADIKC010000005.1"/>
</dbReference>
<evidence type="ECO:0000256" key="1">
    <source>
        <dbReference type="ARBA" id="ARBA00022679"/>
    </source>
</evidence>
<reference evidence="5 6" key="1">
    <citation type="submission" date="2020-10" db="EMBL/GenBank/DDBJ databases">
        <title>Phylogeny of dyella-like bacteria.</title>
        <authorList>
            <person name="Fu J."/>
        </authorList>
    </citation>
    <scope>NUCLEOTIDE SEQUENCE [LARGE SCALE GENOMIC DNA]</scope>
    <source>
        <strain evidence="5 6">THG-B117</strain>
    </source>
</reference>
<keyword evidence="2" id="KW-0548">Nucleotidyltransferase</keyword>
<sequence length="224" mass="24453">MSLHALPSDPLLQRHRLVHVRSAAWRAWLASRSDLANEPLLSGWVDRGWPLIVRRPVPGEGSGLPLGLPLPPSAGKRRIALQMAAGDIVATTPLPTLAECVDTAPAAWQPSLWQLATHARAYGVEARVFGSLAWQRLTGLTYLSSNSDLDIVWTLPDRNRISWFLSDLADIDSLAPVRIDGELLRADGAGVNWRELHSGAPELVLKTAADVILCRRESFIGMPS</sequence>
<gene>
    <name evidence="5" type="primary">mdcG</name>
    <name evidence="5" type="ORF">ISP20_13435</name>
</gene>